<evidence type="ECO:0000313" key="2">
    <source>
        <dbReference type="Proteomes" id="UP000009131"/>
    </source>
</evidence>
<dbReference type="Proteomes" id="UP000009131">
    <property type="component" value="Unassembled WGS sequence"/>
</dbReference>
<reference evidence="1 2" key="2">
    <citation type="journal article" date="2012" name="Open Biol.">
        <title>Characteristics of nucleosomes and linker DNA regions on the genome of the basidiomycete Mixia osmundae revealed by mono- and dinucleosome mapping.</title>
        <authorList>
            <person name="Nishida H."/>
            <person name="Kondo S."/>
            <person name="Matsumoto T."/>
            <person name="Suzuki Y."/>
            <person name="Yoshikawa H."/>
            <person name="Taylor T.D."/>
            <person name="Sugiyama J."/>
        </authorList>
    </citation>
    <scope>NUCLEOTIDE SEQUENCE [LARGE SCALE GENOMIC DNA]</scope>
    <source>
        <strain evidence="2">CBS 9802 / IAM 14324 / JCM 22182 / KY 12970</strain>
    </source>
</reference>
<protein>
    <submittedName>
        <fullName evidence="1">Uncharacterized protein</fullName>
    </submittedName>
</protein>
<proteinExistence type="predicted"/>
<dbReference type="HOGENOM" id="CLU_3362202_0_0_1"/>
<accession>G7DX98</accession>
<sequence>ARRSGLGPLIGDTLQITVMWRNSEYLSGHSQHWHAI</sequence>
<gene>
    <name evidence="1" type="primary">Mo01864</name>
    <name evidence="1" type="ORF">E5Q_01864</name>
</gene>
<dbReference type="InParanoid" id="G7DX98"/>
<dbReference type="EMBL" id="BABT02000060">
    <property type="protein sequence ID" value="GAA95208.1"/>
    <property type="molecule type" value="Genomic_DNA"/>
</dbReference>
<feature type="non-terminal residue" evidence="1">
    <location>
        <position position="1"/>
    </location>
</feature>
<evidence type="ECO:0000313" key="1">
    <source>
        <dbReference type="EMBL" id="GAA95208.1"/>
    </source>
</evidence>
<keyword evidence="2" id="KW-1185">Reference proteome</keyword>
<comment type="caution">
    <text evidence="1">The sequence shown here is derived from an EMBL/GenBank/DDBJ whole genome shotgun (WGS) entry which is preliminary data.</text>
</comment>
<organism evidence="1 2">
    <name type="scientific">Mixia osmundae (strain CBS 9802 / IAM 14324 / JCM 22182 / KY 12970)</name>
    <dbReference type="NCBI Taxonomy" id="764103"/>
    <lineage>
        <taxon>Eukaryota</taxon>
        <taxon>Fungi</taxon>
        <taxon>Dikarya</taxon>
        <taxon>Basidiomycota</taxon>
        <taxon>Pucciniomycotina</taxon>
        <taxon>Mixiomycetes</taxon>
        <taxon>Mixiales</taxon>
        <taxon>Mixiaceae</taxon>
        <taxon>Mixia</taxon>
    </lineage>
</organism>
<name>G7DX98_MIXOS</name>
<reference evidence="1 2" key="1">
    <citation type="journal article" date="2011" name="J. Gen. Appl. Microbiol.">
        <title>Draft genome sequencing of the enigmatic basidiomycete Mixia osmundae.</title>
        <authorList>
            <person name="Nishida H."/>
            <person name="Nagatsuka Y."/>
            <person name="Sugiyama J."/>
        </authorList>
    </citation>
    <scope>NUCLEOTIDE SEQUENCE [LARGE SCALE GENOMIC DNA]</scope>
    <source>
        <strain evidence="2">CBS 9802 / IAM 14324 / JCM 22182 / KY 12970</strain>
    </source>
</reference>
<dbReference type="AlphaFoldDB" id="G7DX98"/>